<reference evidence="2 3" key="1">
    <citation type="submission" date="2017-09" db="EMBL/GenBank/DDBJ databases">
        <authorList>
            <consortium name="International Durum Wheat Genome Sequencing Consortium (IDWGSC)"/>
            <person name="Milanesi L."/>
        </authorList>
    </citation>
    <scope>NUCLEOTIDE SEQUENCE [LARGE SCALE GENOMIC DNA]</scope>
    <source>
        <strain evidence="3">cv. Svevo</strain>
    </source>
</reference>
<dbReference type="Pfam" id="PF04784">
    <property type="entry name" value="DUF547"/>
    <property type="match status" value="1"/>
</dbReference>
<dbReference type="PANTHER" id="PTHR23054">
    <property type="entry name" value="TERNARY COMPLEX FACTOR MIP1, LEUCINE-ZIPPER-RELATED"/>
    <property type="match status" value="1"/>
</dbReference>
<protein>
    <recommendedName>
        <fullName evidence="1">DUF547 domain-containing protein</fullName>
    </recommendedName>
</protein>
<dbReference type="Proteomes" id="UP000324705">
    <property type="component" value="Chromosome 5A"/>
</dbReference>
<accession>A0A9R0U1I8</accession>
<dbReference type="PANTHER" id="PTHR23054:SF18">
    <property type="entry name" value="TERNARY COMPLEX FACTOR MIP1, LEUCINE-ZIPPER"/>
    <property type="match status" value="1"/>
</dbReference>
<evidence type="ECO:0000259" key="1">
    <source>
        <dbReference type="Pfam" id="PF04784"/>
    </source>
</evidence>
<name>A0A9R0U1I8_TRITD</name>
<dbReference type="AlphaFoldDB" id="A0A9R0U1I8"/>
<evidence type="ECO:0000313" key="2">
    <source>
        <dbReference type="EMBL" id="VAI22378.1"/>
    </source>
</evidence>
<dbReference type="EMBL" id="LT934119">
    <property type="protein sequence ID" value="VAI22378.1"/>
    <property type="molecule type" value="Genomic_DNA"/>
</dbReference>
<proteinExistence type="predicted"/>
<sequence>MVRCMAGVYCKLADPPLVHHGSSSSPTSSFSSTSAISPQYVGDMWSPNYKRETTLDSRLINPFHVEGLKEFSGPYNTMVEIPAICRDNRRLRDVEDLLQTYKLILYRLETVDLRRMTNEEKIAFWVNIHNALLMHAYLRYGVPQNNLKKSSILVKVKRIHLCRRINEMFLQ</sequence>
<gene>
    <name evidence="2" type="ORF">TRITD_5Av1G208460</name>
</gene>
<feature type="domain" description="DUF547" evidence="1">
    <location>
        <begin position="114"/>
        <end position="153"/>
    </location>
</feature>
<dbReference type="InterPro" id="IPR006869">
    <property type="entry name" value="DUF547"/>
</dbReference>
<evidence type="ECO:0000313" key="3">
    <source>
        <dbReference type="Proteomes" id="UP000324705"/>
    </source>
</evidence>
<keyword evidence="3" id="KW-1185">Reference proteome</keyword>
<dbReference type="Gramene" id="TRITD5Av1G208460.7">
    <property type="protein sequence ID" value="TRITD5Av1G208460.7"/>
    <property type="gene ID" value="TRITD5Av1G208460"/>
</dbReference>
<organism evidence="2 3">
    <name type="scientific">Triticum turgidum subsp. durum</name>
    <name type="common">Durum wheat</name>
    <name type="synonym">Triticum durum</name>
    <dbReference type="NCBI Taxonomy" id="4567"/>
    <lineage>
        <taxon>Eukaryota</taxon>
        <taxon>Viridiplantae</taxon>
        <taxon>Streptophyta</taxon>
        <taxon>Embryophyta</taxon>
        <taxon>Tracheophyta</taxon>
        <taxon>Spermatophyta</taxon>
        <taxon>Magnoliopsida</taxon>
        <taxon>Liliopsida</taxon>
        <taxon>Poales</taxon>
        <taxon>Poaceae</taxon>
        <taxon>BOP clade</taxon>
        <taxon>Pooideae</taxon>
        <taxon>Triticodae</taxon>
        <taxon>Triticeae</taxon>
        <taxon>Triticinae</taxon>
        <taxon>Triticum</taxon>
    </lineage>
</organism>